<evidence type="ECO:0000256" key="4">
    <source>
        <dbReference type="ARBA" id="ARBA00022692"/>
    </source>
</evidence>
<evidence type="ECO:0000256" key="2">
    <source>
        <dbReference type="ARBA" id="ARBA00005675"/>
    </source>
</evidence>
<feature type="domain" description="Cation-transporting P-type ATPase N-terminal" evidence="11">
    <location>
        <begin position="24"/>
        <end position="98"/>
    </location>
</feature>
<organism evidence="12 13">
    <name type="scientific">Dawidia cretensis</name>
    <dbReference type="NCBI Taxonomy" id="2782350"/>
    <lineage>
        <taxon>Bacteria</taxon>
        <taxon>Pseudomonadati</taxon>
        <taxon>Bacteroidota</taxon>
        <taxon>Cytophagia</taxon>
        <taxon>Cytophagales</taxon>
        <taxon>Chryseotaleaceae</taxon>
        <taxon>Dawidia</taxon>
    </lineage>
</organism>
<feature type="transmembrane region" description="Helical" evidence="10">
    <location>
        <begin position="699"/>
        <end position="720"/>
    </location>
</feature>
<gene>
    <name evidence="12" type="ORF">KK062_15070</name>
</gene>
<evidence type="ECO:0000256" key="1">
    <source>
        <dbReference type="ARBA" id="ARBA00004651"/>
    </source>
</evidence>
<dbReference type="InterPro" id="IPR008250">
    <property type="entry name" value="ATPase_P-typ_transduc_dom_A_sf"/>
</dbReference>
<dbReference type="NCBIfam" id="TIGR01494">
    <property type="entry name" value="ATPase_P-type"/>
    <property type="match status" value="2"/>
</dbReference>
<dbReference type="InterPro" id="IPR044492">
    <property type="entry name" value="P_typ_ATPase_HD_dom"/>
</dbReference>
<comment type="subcellular location">
    <subcellularLocation>
        <location evidence="1">Cell membrane</location>
        <topology evidence="1">Multi-pass membrane protein</topology>
    </subcellularLocation>
</comment>
<feature type="transmembrane region" description="Helical" evidence="10">
    <location>
        <begin position="804"/>
        <end position="821"/>
    </location>
</feature>
<feature type="transmembrane region" description="Helical" evidence="10">
    <location>
        <begin position="871"/>
        <end position="893"/>
    </location>
</feature>
<dbReference type="InterPro" id="IPR050510">
    <property type="entry name" value="Cation_transp_ATPase_P-type"/>
</dbReference>
<dbReference type="InterPro" id="IPR059000">
    <property type="entry name" value="ATPase_P-type_domA"/>
</dbReference>
<dbReference type="PANTHER" id="PTHR43294:SF21">
    <property type="entry name" value="CATION TRANSPORTING ATPASE"/>
    <property type="match status" value="1"/>
</dbReference>
<keyword evidence="4 10" id="KW-0812">Transmembrane</keyword>
<feature type="transmembrane region" description="Helical" evidence="10">
    <location>
        <begin position="841"/>
        <end position="859"/>
    </location>
</feature>
<dbReference type="Proteomes" id="UP001319080">
    <property type="component" value="Unassembled WGS sequence"/>
</dbReference>
<feature type="transmembrane region" description="Helical" evidence="10">
    <location>
        <begin position="102"/>
        <end position="119"/>
    </location>
</feature>
<dbReference type="GO" id="GO:1990573">
    <property type="term" value="P:potassium ion import across plasma membrane"/>
    <property type="evidence" value="ECO:0007669"/>
    <property type="project" value="TreeGrafter"/>
</dbReference>
<dbReference type="SFLD" id="SFLDF00027">
    <property type="entry name" value="p-type_atpase"/>
    <property type="match status" value="1"/>
</dbReference>
<keyword evidence="5" id="KW-0547">Nucleotide-binding</keyword>
<dbReference type="SUPFAM" id="SSF81665">
    <property type="entry name" value="Calcium ATPase, transmembrane domain M"/>
    <property type="match status" value="1"/>
</dbReference>
<dbReference type="SUPFAM" id="SSF81660">
    <property type="entry name" value="Metal cation-transporting ATPase, ATP-binding domain N"/>
    <property type="match status" value="1"/>
</dbReference>
<dbReference type="Pfam" id="PF00690">
    <property type="entry name" value="Cation_ATPase_N"/>
    <property type="match status" value="1"/>
</dbReference>
<dbReference type="AlphaFoldDB" id="A0AAP2E0R2"/>
<evidence type="ECO:0000256" key="9">
    <source>
        <dbReference type="ARBA" id="ARBA00023136"/>
    </source>
</evidence>
<feature type="transmembrane region" description="Helical" evidence="10">
    <location>
        <begin position="772"/>
        <end position="798"/>
    </location>
</feature>
<evidence type="ECO:0000256" key="10">
    <source>
        <dbReference type="SAM" id="Phobius"/>
    </source>
</evidence>
<sequence>MQLSTGGGEEQLFIIFWVMEIQREYFVRSADEVLQALKTDASQGLSADEVRRRQDQYGKNTLEEKKKASVWRMLASQLANPIVWILIAAAAIAFAFNHLLEGIAVMIVVLINTLIGFFMERQAVRSMEKLSSMARTKAQVQRQGKKTEIDSSELVPGDILFVEAGDVVTADARIIFEHSLAVKEAALTGESLDVEKNTEPLGADTRTADRVNSIFKGTVVGRGNGQAVVVATGETTELGKIARMTEEADKEATPLNKKLHALSQRLIWLTLILSVLIFGAGVLRGENWLFMIETAIALAIASIPEGLPVISTMALARGMLRLADKQVVVKTLEAVQTLGETEVIFTDKTGTLTENEMHVQVVALGNRTETVTGEQHNRDGLKEEPAYKMFTYVAVLCNNSALPAEGKDEKAVGDPVEVALLRMAAELGEDVDKLRQEQPRVAELPFDADIKMMASTHKLENEYYIYVKGAPEAVLEKCHAELRDGNEAPLNDPEGWKKKADNLAGQGLRMLGFAYRRTDRVPADDEVPEGLVFLGLAGFIDPPRADVKDALAACHAAGIKVAMVTGDHPGTAHAIARQVGLAEGDDVVTVEGKDIPEGDLPADLQQKIADAVVFSRVDPAQKLRLVTLYQDRQMVVGMTGDGVNDAPALKKADIGIAMGIRGTEAAKEAADLILRDDAFPSIVTAVQYGRVIFENIRTFIIYLLSCNMSEIMIVAIASFANLPLPLLPLQILFLNMITDVFPALAIGMSEGEEGVMKRRPRKSSDPLVSKSNWVSVVTYALSLTAGVIGAELYAVFYMGHEEGVVNNITFYTLILAQLWNVFNMPTREVSFWQNPVTHNRYVWYALVFCVAVTVVTYLVPPMRSVLGLVSIHPQGLVVVVVASLVPIVIVQLLKRVLKVVE</sequence>
<dbReference type="SUPFAM" id="SSF56784">
    <property type="entry name" value="HAD-like"/>
    <property type="match status" value="1"/>
</dbReference>
<protein>
    <submittedName>
        <fullName evidence="12">Cation-transporting P-type ATPase</fullName>
    </submittedName>
</protein>
<evidence type="ECO:0000313" key="13">
    <source>
        <dbReference type="Proteomes" id="UP001319080"/>
    </source>
</evidence>
<dbReference type="SFLD" id="SFLDS00003">
    <property type="entry name" value="Haloacid_Dehalogenase"/>
    <property type="match status" value="1"/>
</dbReference>
<comment type="similarity">
    <text evidence="2">Belongs to the cation transport ATPase (P-type) (TC 3.A.3) family. Type IIA subfamily.</text>
</comment>
<feature type="transmembrane region" description="Helical" evidence="10">
    <location>
        <begin position="295"/>
        <end position="316"/>
    </location>
</feature>
<dbReference type="SFLD" id="SFLDG00002">
    <property type="entry name" value="C1.7:_P-type_atpase_like"/>
    <property type="match status" value="1"/>
</dbReference>
<dbReference type="PRINTS" id="PR00120">
    <property type="entry name" value="HATPASE"/>
</dbReference>
<dbReference type="Gene3D" id="2.70.150.10">
    <property type="entry name" value="Calcium-transporting ATPase, cytoplasmic transduction domain A"/>
    <property type="match status" value="1"/>
</dbReference>
<evidence type="ECO:0000313" key="12">
    <source>
        <dbReference type="EMBL" id="MBT1709562.1"/>
    </source>
</evidence>
<dbReference type="InterPro" id="IPR004014">
    <property type="entry name" value="ATPase_P-typ_cation-transptr_N"/>
</dbReference>
<dbReference type="Pfam" id="PF00122">
    <property type="entry name" value="E1-E2_ATPase"/>
    <property type="match status" value="1"/>
</dbReference>
<dbReference type="RefSeq" id="WP_254085141.1">
    <property type="nucleotide sequence ID" value="NZ_JAHESE010000014.1"/>
</dbReference>
<dbReference type="PANTHER" id="PTHR43294">
    <property type="entry name" value="SODIUM/POTASSIUM-TRANSPORTING ATPASE SUBUNIT ALPHA"/>
    <property type="match status" value="1"/>
</dbReference>
<dbReference type="GO" id="GO:0005524">
    <property type="term" value="F:ATP binding"/>
    <property type="evidence" value="ECO:0007669"/>
    <property type="project" value="UniProtKB-KW"/>
</dbReference>
<dbReference type="InterPro" id="IPR001757">
    <property type="entry name" value="P_typ_ATPase"/>
</dbReference>
<dbReference type="PROSITE" id="PS00154">
    <property type="entry name" value="ATPASE_E1_E2"/>
    <property type="match status" value="1"/>
</dbReference>
<dbReference type="SUPFAM" id="SSF81653">
    <property type="entry name" value="Calcium ATPase, transduction domain A"/>
    <property type="match status" value="1"/>
</dbReference>
<dbReference type="Pfam" id="PF00689">
    <property type="entry name" value="Cation_ATPase_C"/>
    <property type="match status" value="1"/>
</dbReference>
<evidence type="ECO:0000256" key="6">
    <source>
        <dbReference type="ARBA" id="ARBA00022840"/>
    </source>
</evidence>
<dbReference type="Pfam" id="PF13246">
    <property type="entry name" value="Cation_ATPase"/>
    <property type="match status" value="1"/>
</dbReference>
<dbReference type="GO" id="GO:0005391">
    <property type="term" value="F:P-type sodium:potassium-exchanging transporter activity"/>
    <property type="evidence" value="ECO:0007669"/>
    <property type="project" value="TreeGrafter"/>
</dbReference>
<reference evidence="12 13" key="1">
    <citation type="submission" date="2021-05" db="EMBL/GenBank/DDBJ databases">
        <title>A Polyphasic approach of four new species of the genus Ohtaekwangia: Ohtaekwangia histidinii sp. nov., Ohtaekwangia cretensis sp. nov., Ohtaekwangia indiensis sp. nov., Ohtaekwangia reichenbachii sp. nov. from diverse environment.</title>
        <authorList>
            <person name="Octaviana S."/>
        </authorList>
    </citation>
    <scope>NUCLEOTIDE SEQUENCE [LARGE SCALE GENOMIC DNA]</scope>
    <source>
        <strain evidence="12 13">PWU5</strain>
    </source>
</reference>
<dbReference type="GO" id="GO:0006883">
    <property type="term" value="P:intracellular sodium ion homeostasis"/>
    <property type="evidence" value="ECO:0007669"/>
    <property type="project" value="TreeGrafter"/>
</dbReference>
<dbReference type="InterPro" id="IPR018303">
    <property type="entry name" value="ATPase_P-typ_P_site"/>
</dbReference>
<dbReference type="SMART" id="SM00831">
    <property type="entry name" value="Cation_ATPase_N"/>
    <property type="match status" value="1"/>
</dbReference>
<dbReference type="PRINTS" id="PR00119">
    <property type="entry name" value="CATATPASE"/>
</dbReference>
<dbReference type="GO" id="GO:0030007">
    <property type="term" value="P:intracellular potassium ion homeostasis"/>
    <property type="evidence" value="ECO:0007669"/>
    <property type="project" value="TreeGrafter"/>
</dbReference>
<keyword evidence="6" id="KW-0067">ATP-binding</keyword>
<evidence type="ECO:0000256" key="7">
    <source>
        <dbReference type="ARBA" id="ARBA00022967"/>
    </source>
</evidence>
<accession>A0AAP2E0R2</accession>
<keyword evidence="13" id="KW-1185">Reference proteome</keyword>
<dbReference type="GO" id="GO:0005886">
    <property type="term" value="C:plasma membrane"/>
    <property type="evidence" value="ECO:0007669"/>
    <property type="project" value="UniProtKB-SubCell"/>
</dbReference>
<dbReference type="Gene3D" id="1.20.1110.10">
    <property type="entry name" value="Calcium-transporting ATPase, transmembrane domain"/>
    <property type="match status" value="1"/>
</dbReference>
<evidence type="ECO:0000256" key="5">
    <source>
        <dbReference type="ARBA" id="ARBA00022741"/>
    </source>
</evidence>
<dbReference type="InterPro" id="IPR023299">
    <property type="entry name" value="ATPase_P-typ_cyto_dom_N"/>
</dbReference>
<keyword evidence="9 10" id="KW-0472">Membrane</keyword>
<dbReference type="GO" id="GO:0036376">
    <property type="term" value="P:sodium ion export across plasma membrane"/>
    <property type="evidence" value="ECO:0007669"/>
    <property type="project" value="TreeGrafter"/>
</dbReference>
<dbReference type="EMBL" id="JAHESE010000014">
    <property type="protein sequence ID" value="MBT1709562.1"/>
    <property type="molecule type" value="Genomic_DNA"/>
</dbReference>
<proteinExistence type="inferred from homology"/>
<dbReference type="InterPro" id="IPR023298">
    <property type="entry name" value="ATPase_P-typ_TM_dom_sf"/>
</dbReference>
<feature type="transmembrane region" description="Helical" evidence="10">
    <location>
        <begin position="266"/>
        <end position="283"/>
    </location>
</feature>
<dbReference type="Gene3D" id="3.40.50.1000">
    <property type="entry name" value="HAD superfamily/HAD-like"/>
    <property type="match status" value="1"/>
</dbReference>
<keyword evidence="3" id="KW-1003">Cell membrane</keyword>
<evidence type="ECO:0000259" key="11">
    <source>
        <dbReference type="SMART" id="SM00831"/>
    </source>
</evidence>
<evidence type="ECO:0000256" key="3">
    <source>
        <dbReference type="ARBA" id="ARBA00022475"/>
    </source>
</evidence>
<dbReference type="GO" id="GO:0016887">
    <property type="term" value="F:ATP hydrolysis activity"/>
    <property type="evidence" value="ECO:0007669"/>
    <property type="project" value="InterPro"/>
</dbReference>
<name>A0AAP2E0R2_9BACT</name>
<keyword evidence="7" id="KW-1278">Translocase</keyword>
<dbReference type="Gene3D" id="3.40.1110.10">
    <property type="entry name" value="Calcium-transporting ATPase, cytoplasmic domain N"/>
    <property type="match status" value="1"/>
</dbReference>
<dbReference type="GO" id="GO:1902600">
    <property type="term" value="P:proton transmembrane transport"/>
    <property type="evidence" value="ECO:0007669"/>
    <property type="project" value="TreeGrafter"/>
</dbReference>
<dbReference type="InterPro" id="IPR023214">
    <property type="entry name" value="HAD_sf"/>
</dbReference>
<evidence type="ECO:0000256" key="8">
    <source>
        <dbReference type="ARBA" id="ARBA00022989"/>
    </source>
</evidence>
<dbReference type="InterPro" id="IPR006068">
    <property type="entry name" value="ATPase_P-typ_cation-transptr_C"/>
</dbReference>
<dbReference type="InterPro" id="IPR036412">
    <property type="entry name" value="HAD-like_sf"/>
</dbReference>
<keyword evidence="8 10" id="KW-1133">Transmembrane helix</keyword>
<feature type="transmembrane region" description="Helical" evidence="10">
    <location>
        <begin position="74"/>
        <end position="96"/>
    </location>
</feature>
<feature type="transmembrane region" description="Helical" evidence="10">
    <location>
        <begin position="732"/>
        <end position="751"/>
    </location>
</feature>
<comment type="caution">
    <text evidence="12">The sequence shown here is derived from an EMBL/GenBank/DDBJ whole genome shotgun (WGS) entry which is preliminary data.</text>
</comment>